<sequence length="118" mass="12987">MVVVDGPGCGHSFQLSQGVNQIGRADSQNIRLDFGDDTISRFNHAAIAYDAEQNTFYIGHGGKANIVRRNNRPVLSTEEMLPGDIIRVGETTLRFMPFCGEGFSWGDKQNTGNSRELP</sequence>
<name>A0A1X4N9B2_9RHOB</name>
<evidence type="ECO:0000313" key="2">
    <source>
        <dbReference type="EMBL" id="OSQ42934.1"/>
    </source>
</evidence>
<dbReference type="CDD" id="cd00060">
    <property type="entry name" value="FHA"/>
    <property type="match status" value="1"/>
</dbReference>
<dbReference type="InterPro" id="IPR000253">
    <property type="entry name" value="FHA_dom"/>
</dbReference>
<evidence type="ECO:0000313" key="3">
    <source>
        <dbReference type="Proteomes" id="UP000193926"/>
    </source>
</evidence>
<dbReference type="STRING" id="1123756.MGEO_20130"/>
<evidence type="ECO:0000259" key="1">
    <source>
        <dbReference type="Pfam" id="PF00498"/>
    </source>
</evidence>
<comment type="caution">
    <text evidence="2">The sequence shown here is derived from an EMBL/GenBank/DDBJ whole genome shotgun (WGS) entry which is preliminary data.</text>
</comment>
<organism evidence="2 3">
    <name type="scientific">Marivita geojedonensis</name>
    <dbReference type="NCBI Taxonomy" id="1123756"/>
    <lineage>
        <taxon>Bacteria</taxon>
        <taxon>Pseudomonadati</taxon>
        <taxon>Pseudomonadota</taxon>
        <taxon>Alphaproteobacteria</taxon>
        <taxon>Rhodobacterales</taxon>
        <taxon>Roseobacteraceae</taxon>
        <taxon>Marivita</taxon>
    </lineage>
</organism>
<gene>
    <name evidence="2" type="ORF">MGEO_20130</name>
</gene>
<reference evidence="2 3" key="1">
    <citation type="submission" date="2014-03" db="EMBL/GenBank/DDBJ databases">
        <title>The draft genome sequence of Marivita geojedonensis KCTC 23882.</title>
        <authorList>
            <person name="Lai Q."/>
            <person name="Shao Z."/>
        </authorList>
    </citation>
    <scope>NUCLEOTIDE SEQUENCE [LARGE SCALE GENOMIC DNA]</scope>
    <source>
        <strain evidence="2 3">DPG-138</strain>
    </source>
</reference>
<protein>
    <recommendedName>
        <fullName evidence="1">FHA domain-containing protein</fullName>
    </recommendedName>
</protein>
<dbReference type="EMBL" id="JFKC01000040">
    <property type="protein sequence ID" value="OSQ42934.1"/>
    <property type="molecule type" value="Genomic_DNA"/>
</dbReference>
<keyword evidence="3" id="KW-1185">Reference proteome</keyword>
<dbReference type="Gene3D" id="2.60.200.20">
    <property type="match status" value="1"/>
</dbReference>
<dbReference type="Pfam" id="PF00498">
    <property type="entry name" value="FHA"/>
    <property type="match status" value="1"/>
</dbReference>
<dbReference type="Proteomes" id="UP000193926">
    <property type="component" value="Unassembled WGS sequence"/>
</dbReference>
<feature type="domain" description="FHA" evidence="1">
    <location>
        <begin position="22"/>
        <end position="89"/>
    </location>
</feature>
<dbReference type="InterPro" id="IPR008984">
    <property type="entry name" value="SMAD_FHA_dom_sf"/>
</dbReference>
<accession>A0A1X4N9B2</accession>
<proteinExistence type="predicted"/>
<dbReference type="AlphaFoldDB" id="A0A1X4N9B2"/>
<dbReference type="SUPFAM" id="SSF49879">
    <property type="entry name" value="SMAD/FHA domain"/>
    <property type="match status" value="1"/>
</dbReference>